<evidence type="ECO:0000256" key="1">
    <source>
        <dbReference type="SAM" id="Coils"/>
    </source>
</evidence>
<dbReference type="EMBL" id="UZAN01046446">
    <property type="protein sequence ID" value="VDP84169.1"/>
    <property type="molecule type" value="Genomic_DNA"/>
</dbReference>
<keyword evidence="4" id="KW-1185">Reference proteome</keyword>
<accession>A0A183AP92</accession>
<evidence type="ECO:0000256" key="2">
    <source>
        <dbReference type="SAM" id="MobiDB-lite"/>
    </source>
</evidence>
<feature type="coiled-coil region" evidence="1">
    <location>
        <begin position="28"/>
        <end position="58"/>
    </location>
</feature>
<name>A0A183AP92_9TREM</name>
<reference evidence="3 4" key="2">
    <citation type="submission" date="2018-11" db="EMBL/GenBank/DDBJ databases">
        <authorList>
            <consortium name="Pathogen Informatics"/>
        </authorList>
    </citation>
    <scope>NUCLEOTIDE SEQUENCE [LARGE SCALE GENOMIC DNA]</scope>
    <source>
        <strain evidence="3 4">Egypt</strain>
    </source>
</reference>
<dbReference type="WBParaSite" id="ECPE_0000880301-mRNA-1">
    <property type="protein sequence ID" value="ECPE_0000880301-mRNA-1"/>
    <property type="gene ID" value="ECPE_0000880301"/>
</dbReference>
<dbReference type="Proteomes" id="UP000272942">
    <property type="component" value="Unassembled WGS sequence"/>
</dbReference>
<proteinExistence type="predicted"/>
<gene>
    <name evidence="3" type="ORF">ECPE_LOCUS8777</name>
</gene>
<keyword evidence="1" id="KW-0175">Coiled coil</keyword>
<feature type="region of interest" description="Disordered" evidence="2">
    <location>
        <begin position="86"/>
        <end position="108"/>
    </location>
</feature>
<evidence type="ECO:0000313" key="5">
    <source>
        <dbReference type="WBParaSite" id="ECPE_0000880301-mRNA-1"/>
    </source>
</evidence>
<feature type="compositionally biased region" description="Basic residues" evidence="2">
    <location>
        <begin position="86"/>
        <end position="100"/>
    </location>
</feature>
<evidence type="ECO:0000313" key="4">
    <source>
        <dbReference type="Proteomes" id="UP000272942"/>
    </source>
</evidence>
<organism evidence="5">
    <name type="scientific">Echinostoma caproni</name>
    <dbReference type="NCBI Taxonomy" id="27848"/>
    <lineage>
        <taxon>Eukaryota</taxon>
        <taxon>Metazoa</taxon>
        <taxon>Spiralia</taxon>
        <taxon>Lophotrochozoa</taxon>
        <taxon>Platyhelminthes</taxon>
        <taxon>Trematoda</taxon>
        <taxon>Digenea</taxon>
        <taxon>Plagiorchiida</taxon>
        <taxon>Echinostomata</taxon>
        <taxon>Echinostomatoidea</taxon>
        <taxon>Echinostomatidae</taxon>
        <taxon>Echinostoma</taxon>
    </lineage>
</organism>
<evidence type="ECO:0000313" key="3">
    <source>
        <dbReference type="EMBL" id="VDP84169.1"/>
    </source>
</evidence>
<reference evidence="5" key="1">
    <citation type="submission" date="2016-06" db="UniProtKB">
        <authorList>
            <consortium name="WormBaseParasite"/>
        </authorList>
    </citation>
    <scope>IDENTIFICATION</scope>
</reference>
<sequence>MKEAPYPVQARVIAPEVITRFRQKISKLDSAVEEILGAEAEERELRAAQAQLDKVEKLASGELQIQPNSIRRTDWFLERKLQRKREARAAVKKPGGKKPKRTADSDSD</sequence>
<dbReference type="OrthoDB" id="10259843at2759"/>
<dbReference type="AlphaFoldDB" id="A0A183AP92"/>
<protein>
    <submittedName>
        <fullName evidence="5">Transcriptional regulator</fullName>
    </submittedName>
</protein>